<feature type="region of interest" description="Disordered" evidence="1">
    <location>
        <begin position="1"/>
        <end position="89"/>
    </location>
</feature>
<accession>A0A1M2VRX8</accession>
<feature type="region of interest" description="Disordered" evidence="1">
    <location>
        <begin position="219"/>
        <end position="256"/>
    </location>
</feature>
<feature type="compositionally biased region" description="Polar residues" evidence="1">
    <location>
        <begin position="55"/>
        <end position="67"/>
    </location>
</feature>
<evidence type="ECO:0000313" key="3">
    <source>
        <dbReference type="EMBL" id="OJT10242.1"/>
    </source>
</evidence>
<sequence>MALPTAASPSGKTSSGYTTDSPVFTSTSTNVSTSASVTTSATAMENETAPGPQEPGSTGTASYPQTLSSGSSSSTKPLVPTTTISAPSHPVSHVPTPALAGAIAAAVLATTTAAVLFRLWMRRRRARALLSTTPNSISEMSTGDNSTSAATIPVVPSHIRTFSKIQAEEDVPGIRTHTHSIVSGSSHGARYGSATSLGPSPSCRSLLAVDADHKNRACHGQALPRPATPPIPTPPSMEHLPDGTGSSSDVRSPSDIHVAPQGIATTSSELEAAAEAPGERLLHLALPWVLGQRVLAMIGGEDAHSVGSDISEPLPAYEPRG</sequence>
<evidence type="ECO:0000256" key="2">
    <source>
        <dbReference type="SAM" id="Phobius"/>
    </source>
</evidence>
<protein>
    <submittedName>
        <fullName evidence="3">Uncharacterized protein</fullName>
    </submittedName>
</protein>
<reference evidence="3 4" key="1">
    <citation type="submission" date="2016-10" db="EMBL/GenBank/DDBJ databases">
        <title>Genome sequence of the basidiomycete white-rot fungus Trametes pubescens.</title>
        <authorList>
            <person name="Makela M.R."/>
            <person name="Granchi Z."/>
            <person name="Peng M."/>
            <person name="De Vries R.P."/>
            <person name="Grigoriev I."/>
            <person name="Riley R."/>
            <person name="Hilden K."/>
        </authorList>
    </citation>
    <scope>NUCLEOTIDE SEQUENCE [LARGE SCALE GENOMIC DNA]</scope>
    <source>
        <strain evidence="3 4">FBCC735</strain>
    </source>
</reference>
<gene>
    <name evidence="3" type="ORF">TRAPUB_13235</name>
</gene>
<name>A0A1M2VRX8_TRAPU</name>
<evidence type="ECO:0000313" key="4">
    <source>
        <dbReference type="Proteomes" id="UP000184267"/>
    </source>
</evidence>
<keyword evidence="2" id="KW-0812">Transmembrane</keyword>
<proteinExistence type="predicted"/>
<dbReference type="OMA" id="DIHAVPQ"/>
<keyword evidence="2" id="KW-0472">Membrane</keyword>
<dbReference type="AlphaFoldDB" id="A0A1M2VRX8"/>
<dbReference type="EMBL" id="MNAD01000801">
    <property type="protein sequence ID" value="OJT10242.1"/>
    <property type="molecule type" value="Genomic_DNA"/>
</dbReference>
<feature type="compositionally biased region" description="Low complexity" evidence="1">
    <location>
        <begin position="21"/>
        <end position="43"/>
    </location>
</feature>
<dbReference type="Proteomes" id="UP000184267">
    <property type="component" value="Unassembled WGS sequence"/>
</dbReference>
<feature type="compositionally biased region" description="Polar residues" evidence="1">
    <location>
        <begin position="7"/>
        <end position="20"/>
    </location>
</feature>
<feature type="transmembrane region" description="Helical" evidence="2">
    <location>
        <begin position="98"/>
        <end position="120"/>
    </location>
</feature>
<organism evidence="3 4">
    <name type="scientific">Trametes pubescens</name>
    <name type="common">White-rot fungus</name>
    <dbReference type="NCBI Taxonomy" id="154538"/>
    <lineage>
        <taxon>Eukaryota</taxon>
        <taxon>Fungi</taxon>
        <taxon>Dikarya</taxon>
        <taxon>Basidiomycota</taxon>
        <taxon>Agaricomycotina</taxon>
        <taxon>Agaricomycetes</taxon>
        <taxon>Polyporales</taxon>
        <taxon>Polyporaceae</taxon>
        <taxon>Trametes</taxon>
    </lineage>
</organism>
<dbReference type="OrthoDB" id="2758777at2759"/>
<feature type="compositionally biased region" description="Pro residues" evidence="1">
    <location>
        <begin position="226"/>
        <end position="235"/>
    </location>
</feature>
<keyword evidence="4" id="KW-1185">Reference proteome</keyword>
<keyword evidence="2" id="KW-1133">Transmembrane helix</keyword>
<comment type="caution">
    <text evidence="3">The sequence shown here is derived from an EMBL/GenBank/DDBJ whole genome shotgun (WGS) entry which is preliminary data.</text>
</comment>
<evidence type="ECO:0000256" key="1">
    <source>
        <dbReference type="SAM" id="MobiDB-lite"/>
    </source>
</evidence>